<evidence type="ECO:0000256" key="10">
    <source>
        <dbReference type="ARBA" id="ARBA00023136"/>
    </source>
</evidence>
<keyword evidence="7" id="KW-0067">ATP-binding</keyword>
<organism evidence="13 14">
    <name type="scientific">Bradyrhizobium erythrophlei</name>
    <dbReference type="NCBI Taxonomy" id="1437360"/>
    <lineage>
        <taxon>Bacteria</taxon>
        <taxon>Pseudomonadati</taxon>
        <taxon>Pseudomonadota</taxon>
        <taxon>Alphaproteobacteria</taxon>
        <taxon>Hyphomicrobiales</taxon>
        <taxon>Nitrobacteraceae</taxon>
        <taxon>Bradyrhizobium</taxon>
    </lineage>
</organism>
<keyword evidence="4 11" id="KW-0812">Transmembrane</keyword>
<proteinExistence type="predicted"/>
<sequence length="207" mass="22750">MKKNFEYRHYAISHLGSNFIAKSQDGDDVALVSVDVQRLIFAIDKLWDGLESGYSPAWFKQLPIHVLDLDDPAFARHFPPITETVPIGLSLIPSISYAVMALFVTLPIAFFMHRLIVASEPEVIFTLAVCTAAMGFGTVPALVLTVLSAVAYNFSIVPPVTEFSFPTVCEIVYLMINVSVSIVVPWALRKVGEHQRAAAQGRIANIS</sequence>
<dbReference type="InterPro" id="IPR038318">
    <property type="entry name" value="KdpD_sf"/>
</dbReference>
<evidence type="ECO:0000256" key="3">
    <source>
        <dbReference type="ARBA" id="ARBA00022679"/>
    </source>
</evidence>
<accession>A0A1M5PYN4</accession>
<dbReference type="RefSeq" id="WP_079602553.1">
    <property type="nucleotide sequence ID" value="NZ_LT670817.1"/>
</dbReference>
<evidence type="ECO:0000256" key="5">
    <source>
        <dbReference type="ARBA" id="ARBA00022741"/>
    </source>
</evidence>
<dbReference type="AlphaFoldDB" id="A0A1M5PYN4"/>
<dbReference type="EMBL" id="LT670817">
    <property type="protein sequence ID" value="SHH07127.1"/>
    <property type="molecule type" value="Genomic_DNA"/>
</dbReference>
<keyword evidence="6" id="KW-0418">Kinase</keyword>
<reference evidence="13 14" key="1">
    <citation type="submission" date="2016-11" db="EMBL/GenBank/DDBJ databases">
        <authorList>
            <person name="Jaros S."/>
            <person name="Januszkiewicz K."/>
            <person name="Wedrychowicz H."/>
        </authorList>
    </citation>
    <scope>NUCLEOTIDE SEQUENCE [LARGE SCALE GENOMIC DNA]</scope>
    <source>
        <strain evidence="13 14">GAS138</strain>
    </source>
</reference>
<feature type="transmembrane region" description="Helical" evidence="11">
    <location>
        <begin position="171"/>
        <end position="188"/>
    </location>
</feature>
<keyword evidence="10 11" id="KW-0472">Membrane</keyword>
<evidence type="ECO:0000259" key="12">
    <source>
        <dbReference type="Pfam" id="PF13493"/>
    </source>
</evidence>
<dbReference type="GO" id="GO:0016020">
    <property type="term" value="C:membrane"/>
    <property type="evidence" value="ECO:0007669"/>
    <property type="project" value="UniProtKB-SubCell"/>
</dbReference>
<evidence type="ECO:0000256" key="11">
    <source>
        <dbReference type="SAM" id="Phobius"/>
    </source>
</evidence>
<evidence type="ECO:0000256" key="2">
    <source>
        <dbReference type="ARBA" id="ARBA00022553"/>
    </source>
</evidence>
<protein>
    <recommendedName>
        <fullName evidence="12">Sensor protein KdpD transmembrane domain-containing protein</fullName>
    </recommendedName>
</protein>
<evidence type="ECO:0000313" key="14">
    <source>
        <dbReference type="Proteomes" id="UP000189796"/>
    </source>
</evidence>
<evidence type="ECO:0000256" key="6">
    <source>
        <dbReference type="ARBA" id="ARBA00022777"/>
    </source>
</evidence>
<keyword evidence="5" id="KW-0547">Nucleotide-binding</keyword>
<evidence type="ECO:0000256" key="9">
    <source>
        <dbReference type="ARBA" id="ARBA00023012"/>
    </source>
</evidence>
<evidence type="ECO:0000256" key="1">
    <source>
        <dbReference type="ARBA" id="ARBA00004141"/>
    </source>
</evidence>
<keyword evidence="2" id="KW-0597">Phosphoprotein</keyword>
<dbReference type="GO" id="GO:0016301">
    <property type="term" value="F:kinase activity"/>
    <property type="evidence" value="ECO:0007669"/>
    <property type="project" value="UniProtKB-KW"/>
</dbReference>
<feature type="transmembrane region" description="Helical" evidence="11">
    <location>
        <begin position="123"/>
        <end position="151"/>
    </location>
</feature>
<dbReference type="GO" id="GO:0005524">
    <property type="term" value="F:ATP binding"/>
    <property type="evidence" value="ECO:0007669"/>
    <property type="project" value="UniProtKB-KW"/>
</dbReference>
<dbReference type="InterPro" id="IPR025201">
    <property type="entry name" value="KdpD_TM"/>
</dbReference>
<evidence type="ECO:0000256" key="8">
    <source>
        <dbReference type="ARBA" id="ARBA00022989"/>
    </source>
</evidence>
<dbReference type="Gene3D" id="1.20.120.620">
    <property type="entry name" value="Backbone structure of the membrane domain of e. Coli histidine kinase receptor kdpd"/>
    <property type="match status" value="1"/>
</dbReference>
<keyword evidence="8 11" id="KW-1133">Transmembrane helix</keyword>
<dbReference type="Pfam" id="PF13493">
    <property type="entry name" value="DUF4118"/>
    <property type="match status" value="1"/>
</dbReference>
<feature type="transmembrane region" description="Helical" evidence="11">
    <location>
        <begin position="87"/>
        <end position="111"/>
    </location>
</feature>
<evidence type="ECO:0000313" key="13">
    <source>
        <dbReference type="EMBL" id="SHH07127.1"/>
    </source>
</evidence>
<gene>
    <name evidence="13" type="ORF">SAMN05443248_3579</name>
</gene>
<comment type="subcellular location">
    <subcellularLocation>
        <location evidence="1">Membrane</location>
        <topology evidence="1">Multi-pass membrane protein</topology>
    </subcellularLocation>
</comment>
<name>A0A1M5PYN4_9BRAD</name>
<dbReference type="OrthoDB" id="9885347at2"/>
<keyword evidence="9" id="KW-0902">Two-component regulatory system</keyword>
<dbReference type="GO" id="GO:0000160">
    <property type="term" value="P:phosphorelay signal transduction system"/>
    <property type="evidence" value="ECO:0007669"/>
    <property type="project" value="UniProtKB-KW"/>
</dbReference>
<feature type="domain" description="Sensor protein KdpD transmembrane" evidence="12">
    <location>
        <begin position="97"/>
        <end position="200"/>
    </location>
</feature>
<evidence type="ECO:0000256" key="7">
    <source>
        <dbReference type="ARBA" id="ARBA00022840"/>
    </source>
</evidence>
<keyword evidence="3" id="KW-0808">Transferase</keyword>
<evidence type="ECO:0000256" key="4">
    <source>
        <dbReference type="ARBA" id="ARBA00022692"/>
    </source>
</evidence>
<dbReference type="Proteomes" id="UP000189796">
    <property type="component" value="Chromosome I"/>
</dbReference>